<reference evidence="8 9" key="1">
    <citation type="journal article" date="2003" name="Proc. Natl. Acad. Sci. U.S.A.">
        <title>The complete genome sequence of the carcinogenic bacterium Helicobacter hepaticus.</title>
        <authorList>
            <person name="Suerbaum S."/>
            <person name="Josenhans C."/>
            <person name="Sterzenbach T."/>
            <person name="Drescher B."/>
            <person name="Brandt P."/>
            <person name="Bell M."/>
            <person name="Droege M."/>
            <person name="Fartmann B."/>
            <person name="Fischer H.-P."/>
            <person name="Ge Z."/>
            <person name="Hoerster A."/>
            <person name="Holland R."/>
            <person name="Klein K."/>
            <person name="Koenig J."/>
            <person name="Macko L."/>
            <person name="Mendz G.L."/>
            <person name="Nyakatura G."/>
            <person name="Schauer D.B."/>
            <person name="Shen Z."/>
            <person name="Weber J."/>
            <person name="Frosch M."/>
            <person name="Fox J.G."/>
        </authorList>
    </citation>
    <scope>NUCLEOTIDE SEQUENCE [LARGE SCALE GENOMIC DNA]</scope>
    <source>
        <strain evidence="9">ATCC 51449 / 3B1</strain>
    </source>
</reference>
<dbReference type="GO" id="GO:0015293">
    <property type="term" value="F:symporter activity"/>
    <property type="evidence" value="ECO:0007669"/>
    <property type="project" value="UniProtKB-KW"/>
</dbReference>
<feature type="transmembrane region" description="Helical" evidence="7">
    <location>
        <begin position="251"/>
        <end position="273"/>
    </location>
</feature>
<feature type="transmembrane region" description="Helical" evidence="7">
    <location>
        <begin position="279"/>
        <end position="298"/>
    </location>
</feature>
<dbReference type="PROSITE" id="PS50267">
    <property type="entry name" value="NA_NEUROTRAN_SYMP_3"/>
    <property type="match status" value="1"/>
</dbReference>
<gene>
    <name evidence="8" type="ordered locus">HH_0811</name>
</gene>
<feature type="transmembrane region" description="Helical" evidence="7">
    <location>
        <begin position="220"/>
        <end position="239"/>
    </location>
</feature>
<dbReference type="Pfam" id="PF00209">
    <property type="entry name" value="SNF"/>
    <property type="match status" value="2"/>
</dbReference>
<feature type="transmembrane region" description="Helical" evidence="7">
    <location>
        <begin position="36"/>
        <end position="55"/>
    </location>
</feature>
<dbReference type="eggNOG" id="COG0733">
    <property type="taxonomic scope" value="Bacteria"/>
</dbReference>
<organism evidence="8 9">
    <name type="scientific">Helicobacter hepaticus (strain ATCC 51449 / 3B1)</name>
    <dbReference type="NCBI Taxonomy" id="235279"/>
    <lineage>
        <taxon>Bacteria</taxon>
        <taxon>Pseudomonadati</taxon>
        <taxon>Campylobacterota</taxon>
        <taxon>Epsilonproteobacteria</taxon>
        <taxon>Campylobacterales</taxon>
        <taxon>Helicobacteraceae</taxon>
        <taxon>Helicobacter</taxon>
    </lineage>
</organism>
<dbReference type="PANTHER" id="PTHR42948">
    <property type="entry name" value="TRANSPORTER"/>
    <property type="match status" value="1"/>
</dbReference>
<protein>
    <recommendedName>
        <fullName evidence="6">Transporter</fullName>
    </recommendedName>
</protein>
<evidence type="ECO:0000313" key="8">
    <source>
        <dbReference type="EMBL" id="AAP77408.1"/>
    </source>
</evidence>
<dbReference type="AlphaFoldDB" id="Q7VI00"/>
<evidence type="ECO:0000256" key="6">
    <source>
        <dbReference type="RuleBase" id="RU003732"/>
    </source>
</evidence>
<comment type="similarity">
    <text evidence="6">Belongs to the sodium:neurotransmitter symporter (SNF) (TC 2.A.22) family.</text>
</comment>
<evidence type="ECO:0000256" key="2">
    <source>
        <dbReference type="ARBA" id="ARBA00022448"/>
    </source>
</evidence>
<evidence type="ECO:0000313" key="9">
    <source>
        <dbReference type="Proteomes" id="UP000002495"/>
    </source>
</evidence>
<feature type="transmembrane region" description="Helical" evidence="7">
    <location>
        <begin position="383"/>
        <end position="405"/>
    </location>
</feature>
<dbReference type="KEGG" id="hhe:HH_0811"/>
<keyword evidence="6" id="KW-0769">Symport</keyword>
<dbReference type="EMBL" id="AE017125">
    <property type="protein sequence ID" value="AAP77408.1"/>
    <property type="molecule type" value="Genomic_DNA"/>
</dbReference>
<keyword evidence="2 6" id="KW-0813">Transport</keyword>
<keyword evidence="5 7" id="KW-0472">Membrane</keyword>
<dbReference type="NCBIfam" id="NF037979">
    <property type="entry name" value="Na_transp"/>
    <property type="match status" value="1"/>
</dbReference>
<evidence type="ECO:0000256" key="1">
    <source>
        <dbReference type="ARBA" id="ARBA00004141"/>
    </source>
</evidence>
<dbReference type="InterPro" id="IPR037272">
    <property type="entry name" value="SNS_sf"/>
</dbReference>
<dbReference type="HOGENOM" id="CLU_006855_3_4_7"/>
<evidence type="ECO:0000256" key="7">
    <source>
        <dbReference type="SAM" id="Phobius"/>
    </source>
</evidence>
<keyword evidence="9" id="KW-1185">Reference proteome</keyword>
<name>Q7VI00_HELHP</name>
<dbReference type="GO" id="GO:0016020">
    <property type="term" value="C:membrane"/>
    <property type="evidence" value="ECO:0007669"/>
    <property type="project" value="UniProtKB-SubCell"/>
</dbReference>
<dbReference type="CDD" id="cd10336">
    <property type="entry name" value="SLC6sbd_Tyt1-Like"/>
    <property type="match status" value="1"/>
</dbReference>
<evidence type="ECO:0000256" key="4">
    <source>
        <dbReference type="ARBA" id="ARBA00022989"/>
    </source>
</evidence>
<dbReference type="PROSITE" id="PS00610">
    <property type="entry name" value="NA_NEUROTRAN_SYMP_1"/>
    <property type="match status" value="1"/>
</dbReference>
<feature type="transmembrane region" description="Helical" evidence="7">
    <location>
        <begin position="133"/>
        <end position="155"/>
    </location>
</feature>
<dbReference type="RefSeq" id="WP_011115651.1">
    <property type="nucleotide sequence ID" value="NC_004917.1"/>
</dbReference>
<feature type="transmembrane region" description="Helical" evidence="7">
    <location>
        <begin position="425"/>
        <end position="445"/>
    </location>
</feature>
<dbReference type="PANTHER" id="PTHR42948:SF1">
    <property type="entry name" value="TRANSPORTER"/>
    <property type="match status" value="1"/>
</dbReference>
<feature type="transmembrane region" description="Helical" evidence="7">
    <location>
        <begin position="305"/>
        <end position="325"/>
    </location>
</feature>
<sequence>MNHFSKIGFILAALGSSIGLGHIWRFPYIAGTNGGGAFVLLYLFLALSLGIAMLIGEMLIGNKGGGANAVKSYENLDVSSSKKWRLAGFTLIGGPIILSFYAIVLGWVFYYLFIVSFNLPSDMHTSETIFNTLYTNGFVPQTLGLLFVMGITAWVISRGVKKGIEALNLILTPLLFIIFFGLLLYAMSMDSFSKALHFMLSFDINEAKKALTLNVFIDSLGQVFFSLSLGVGIIITYAASSQSNQNLLKSALWVVLSGILIAIMAGLMIFTFVYEYNGAVGGGAGLIFITLPVMLSHLGIWGNVIAFLFLIAFSFAGITSAISLLEPAVMYVCETYHWSRAKATWSIAGAISALGIIIICSICTPMADYLTIGGKTLMDSIEFLSANIIMTLGGLLAVTFIGWAVPKAQLQQHTAHFFNNIAFTLWYIIMRYIAPLITIMILVAVSIKFFTGEDAVDFIFTSLGL</sequence>
<keyword evidence="3 6" id="KW-0812">Transmembrane</keyword>
<dbReference type="STRING" id="235279.HH_0811"/>
<evidence type="ECO:0000256" key="3">
    <source>
        <dbReference type="ARBA" id="ARBA00022692"/>
    </source>
</evidence>
<comment type="subcellular location">
    <subcellularLocation>
        <location evidence="1">Membrane</location>
        <topology evidence="1">Multi-pass membrane protein</topology>
    </subcellularLocation>
</comment>
<dbReference type="InterPro" id="IPR000175">
    <property type="entry name" value="Na/ntran_symport"/>
</dbReference>
<proteinExistence type="inferred from homology"/>
<feature type="transmembrane region" description="Helical" evidence="7">
    <location>
        <begin position="7"/>
        <end position="24"/>
    </location>
</feature>
<feature type="transmembrane region" description="Helical" evidence="7">
    <location>
        <begin position="345"/>
        <end position="371"/>
    </location>
</feature>
<evidence type="ECO:0000256" key="5">
    <source>
        <dbReference type="ARBA" id="ARBA00023136"/>
    </source>
</evidence>
<dbReference type="SUPFAM" id="SSF161070">
    <property type="entry name" value="SNF-like"/>
    <property type="match status" value="1"/>
</dbReference>
<feature type="transmembrane region" description="Helical" evidence="7">
    <location>
        <begin position="167"/>
        <end position="187"/>
    </location>
</feature>
<dbReference type="Proteomes" id="UP000002495">
    <property type="component" value="Chromosome"/>
</dbReference>
<feature type="transmembrane region" description="Helical" evidence="7">
    <location>
        <begin position="86"/>
        <end position="113"/>
    </location>
</feature>
<keyword evidence="4 7" id="KW-1133">Transmembrane helix</keyword>
<dbReference type="OrthoDB" id="9762833at2"/>
<dbReference type="PRINTS" id="PR00176">
    <property type="entry name" value="NANEUSMPORT"/>
</dbReference>
<dbReference type="InterPro" id="IPR047218">
    <property type="entry name" value="YocR/YhdH-like"/>
</dbReference>
<accession>Q7VI00</accession>